<reference evidence="2 3" key="1">
    <citation type="submission" date="2020-10" db="EMBL/GenBank/DDBJ databases">
        <title>Wide distribution of Phycisphaera-like planctomycetes from WD2101 soil group in peatlands and genome analysis of the first cultivated representative.</title>
        <authorList>
            <person name="Dedysh S.N."/>
            <person name="Beletsky A.V."/>
            <person name="Ivanova A."/>
            <person name="Kulichevskaya I.S."/>
            <person name="Suzina N.E."/>
            <person name="Philippov D.A."/>
            <person name="Rakitin A.L."/>
            <person name="Mardanov A.V."/>
            <person name="Ravin N.V."/>
        </authorList>
    </citation>
    <scope>NUCLEOTIDE SEQUENCE [LARGE SCALE GENOMIC DNA]</scope>
    <source>
        <strain evidence="2 3">M1803</strain>
    </source>
</reference>
<dbReference type="KEGG" id="hbs:IPV69_26140"/>
<dbReference type="SUPFAM" id="SSF51735">
    <property type="entry name" value="NAD(P)-binding Rossmann-fold domains"/>
    <property type="match status" value="1"/>
</dbReference>
<dbReference type="InterPro" id="IPR003781">
    <property type="entry name" value="CoA-bd"/>
</dbReference>
<organism evidence="2 3">
    <name type="scientific">Humisphaera borealis</name>
    <dbReference type="NCBI Taxonomy" id="2807512"/>
    <lineage>
        <taxon>Bacteria</taxon>
        <taxon>Pseudomonadati</taxon>
        <taxon>Planctomycetota</taxon>
        <taxon>Phycisphaerae</taxon>
        <taxon>Tepidisphaerales</taxon>
        <taxon>Tepidisphaeraceae</taxon>
        <taxon>Humisphaera</taxon>
    </lineage>
</organism>
<dbReference type="SMART" id="SM00881">
    <property type="entry name" value="CoA_binding"/>
    <property type="match status" value="1"/>
</dbReference>
<dbReference type="InterPro" id="IPR036291">
    <property type="entry name" value="NAD(P)-bd_dom_sf"/>
</dbReference>
<feature type="domain" description="CoA-binding" evidence="1">
    <location>
        <begin position="1"/>
        <end position="93"/>
    </location>
</feature>
<evidence type="ECO:0000259" key="1">
    <source>
        <dbReference type="SMART" id="SM00881"/>
    </source>
</evidence>
<dbReference type="AlphaFoldDB" id="A0A7M2X464"/>
<protein>
    <submittedName>
        <fullName evidence="2">CoA-binding protein</fullName>
    </submittedName>
</protein>
<dbReference type="Pfam" id="PF13380">
    <property type="entry name" value="CoA_binding_2"/>
    <property type="match status" value="1"/>
</dbReference>
<evidence type="ECO:0000313" key="3">
    <source>
        <dbReference type="Proteomes" id="UP000593765"/>
    </source>
</evidence>
<accession>A0A7M2X464</accession>
<dbReference type="EMBL" id="CP063458">
    <property type="protein sequence ID" value="QOV92557.1"/>
    <property type="molecule type" value="Genomic_DNA"/>
</dbReference>
<dbReference type="Gene3D" id="3.40.50.720">
    <property type="entry name" value="NAD(P)-binding Rossmann-like Domain"/>
    <property type="match status" value="1"/>
</dbReference>
<keyword evidence="3" id="KW-1185">Reference proteome</keyword>
<dbReference type="Proteomes" id="UP000593765">
    <property type="component" value="Chromosome"/>
</dbReference>
<evidence type="ECO:0000313" key="2">
    <source>
        <dbReference type="EMBL" id="QOV92557.1"/>
    </source>
</evidence>
<proteinExistence type="predicted"/>
<gene>
    <name evidence="2" type="ORF">IPV69_26140</name>
</gene>
<name>A0A7M2X464_9BACT</name>
<sequence>MLTAKRIAVVGLSDDPYRASHDVASYMASAGYEIVPVNPTLGEVMGRRAYASLAEVPGPIDLVNVFRRPEHCADVVRHAIAAGAKGVWLQQGIVSVEARRLAVEAGIDFVQDRCLKVEHMRQ</sequence>
<dbReference type="PANTHER" id="PTHR33303:SF2">
    <property type="entry name" value="COA-BINDING DOMAIN-CONTAINING PROTEIN"/>
    <property type="match status" value="1"/>
</dbReference>
<dbReference type="PANTHER" id="PTHR33303">
    <property type="entry name" value="CYTOPLASMIC PROTEIN-RELATED"/>
    <property type="match status" value="1"/>
</dbReference>